<evidence type="ECO:0000259" key="5">
    <source>
        <dbReference type="PROSITE" id="PS50893"/>
    </source>
</evidence>
<sequence>MTLMIDNVKKEFGQHKAVDGVTLTIEKGSMFGMLGANGAGKTTTFRMILGLLDSTEGSVTWKGSPLSYKRTNVIGYLPEERGLYPKLTVKEQLLYLMRLKGMKKHDIIKSLREWLRKFDIEEYENKKVEELSKGNQQKIQFIASVLHQPELLILDEPFSGLDPVNTDMLRKAVLDLQEAGTTIVFSSHQMRNVEELCEDLVMLKRGEVVLHGNLREIKRSYGMKNVIIHSDNHLRYLESIRGVISLEKTKDGAIVQVENEKVAEDLFYAIAEEGFVRKFELEEPSLHDIFVDKAGGDTDE</sequence>
<dbReference type="PANTHER" id="PTHR42711:SF5">
    <property type="entry name" value="ABC TRANSPORTER ATP-BINDING PROTEIN NATA"/>
    <property type="match status" value="1"/>
</dbReference>
<comment type="similarity">
    <text evidence="1">Belongs to the ABC transporter superfamily.</text>
</comment>
<dbReference type="Pfam" id="PF13732">
    <property type="entry name" value="DrrA1-3_C"/>
    <property type="match status" value="1"/>
</dbReference>
<dbReference type="AlphaFoldDB" id="A0A0U4DWP9"/>
<keyword evidence="3" id="KW-0547">Nucleotide-binding</keyword>
<dbReference type="InterPro" id="IPR017871">
    <property type="entry name" value="ABC_transporter-like_CS"/>
</dbReference>
<dbReference type="Pfam" id="PF00005">
    <property type="entry name" value="ABC_tran"/>
    <property type="match status" value="1"/>
</dbReference>
<dbReference type="OrthoDB" id="9801987at2"/>
<name>A0A0U4DWP9_9BACI</name>
<dbReference type="PANTHER" id="PTHR42711">
    <property type="entry name" value="ABC TRANSPORTER ATP-BINDING PROTEIN"/>
    <property type="match status" value="1"/>
</dbReference>
<dbReference type="Gene3D" id="3.40.50.300">
    <property type="entry name" value="P-loop containing nucleotide triphosphate hydrolases"/>
    <property type="match status" value="1"/>
</dbReference>
<keyword evidence="7" id="KW-1185">Reference proteome</keyword>
<dbReference type="PROSITE" id="PS50893">
    <property type="entry name" value="ABC_TRANSPORTER_2"/>
    <property type="match status" value="1"/>
</dbReference>
<dbReference type="KEGG" id="lao:AOX59_15210"/>
<dbReference type="GO" id="GO:0016887">
    <property type="term" value="F:ATP hydrolysis activity"/>
    <property type="evidence" value="ECO:0007669"/>
    <property type="project" value="InterPro"/>
</dbReference>
<dbReference type="SUPFAM" id="SSF52540">
    <property type="entry name" value="P-loop containing nucleoside triphosphate hydrolases"/>
    <property type="match status" value="1"/>
</dbReference>
<dbReference type="InterPro" id="IPR025302">
    <property type="entry name" value="DrrA1/2-like_C"/>
</dbReference>
<keyword evidence="2" id="KW-0813">Transport</keyword>
<feature type="domain" description="ABC transporter" evidence="5">
    <location>
        <begin position="3"/>
        <end position="230"/>
    </location>
</feature>
<dbReference type="InterPro" id="IPR003593">
    <property type="entry name" value="AAA+_ATPase"/>
</dbReference>
<dbReference type="Proteomes" id="UP000050331">
    <property type="component" value="Chromosome"/>
</dbReference>
<keyword evidence="4 6" id="KW-0067">ATP-binding</keyword>
<evidence type="ECO:0000256" key="2">
    <source>
        <dbReference type="ARBA" id="ARBA00022448"/>
    </source>
</evidence>
<evidence type="ECO:0000313" key="6">
    <source>
        <dbReference type="EMBL" id="ALX49800.1"/>
    </source>
</evidence>
<dbReference type="EMBL" id="CP013862">
    <property type="protein sequence ID" value="ALX49800.1"/>
    <property type="molecule type" value="Genomic_DNA"/>
</dbReference>
<evidence type="ECO:0000313" key="7">
    <source>
        <dbReference type="Proteomes" id="UP000050331"/>
    </source>
</evidence>
<dbReference type="SMART" id="SM00382">
    <property type="entry name" value="AAA"/>
    <property type="match status" value="1"/>
</dbReference>
<dbReference type="GO" id="GO:0005524">
    <property type="term" value="F:ATP binding"/>
    <property type="evidence" value="ECO:0007669"/>
    <property type="project" value="UniProtKB-KW"/>
</dbReference>
<accession>A0A0U4DWP9</accession>
<dbReference type="STRING" id="1472767.AOX59_15210"/>
<dbReference type="PROSITE" id="PS00211">
    <property type="entry name" value="ABC_TRANSPORTER_1"/>
    <property type="match status" value="1"/>
</dbReference>
<evidence type="ECO:0000256" key="1">
    <source>
        <dbReference type="ARBA" id="ARBA00005417"/>
    </source>
</evidence>
<gene>
    <name evidence="6" type="ORF">AOX59_15210</name>
</gene>
<proteinExistence type="inferred from homology"/>
<dbReference type="InterPro" id="IPR027417">
    <property type="entry name" value="P-loop_NTPase"/>
</dbReference>
<organism evidence="6 7">
    <name type="scientific">Lentibacillus amyloliquefaciens</name>
    <dbReference type="NCBI Taxonomy" id="1472767"/>
    <lineage>
        <taxon>Bacteria</taxon>
        <taxon>Bacillati</taxon>
        <taxon>Bacillota</taxon>
        <taxon>Bacilli</taxon>
        <taxon>Bacillales</taxon>
        <taxon>Bacillaceae</taxon>
        <taxon>Lentibacillus</taxon>
    </lineage>
</organism>
<evidence type="ECO:0000256" key="3">
    <source>
        <dbReference type="ARBA" id="ARBA00022741"/>
    </source>
</evidence>
<evidence type="ECO:0000256" key="4">
    <source>
        <dbReference type="ARBA" id="ARBA00022840"/>
    </source>
</evidence>
<dbReference type="InterPro" id="IPR050763">
    <property type="entry name" value="ABC_transporter_ATP-binding"/>
</dbReference>
<dbReference type="InterPro" id="IPR003439">
    <property type="entry name" value="ABC_transporter-like_ATP-bd"/>
</dbReference>
<reference evidence="6 7" key="1">
    <citation type="submission" date="2016-01" db="EMBL/GenBank/DDBJ databases">
        <title>Complete genome sequence of strain Lentibacillus amyloliquefaciens LAM0015T isolated from saline sediment.</title>
        <authorList>
            <person name="Wang J.-L."/>
            <person name="He M.-X."/>
        </authorList>
    </citation>
    <scope>NUCLEOTIDE SEQUENCE [LARGE SCALE GENOMIC DNA]</scope>
    <source>
        <strain evidence="6 7">LAM0015</strain>
    </source>
</reference>
<dbReference type="RefSeq" id="WP_068446754.1">
    <property type="nucleotide sequence ID" value="NZ_CP013862.1"/>
</dbReference>
<protein>
    <submittedName>
        <fullName evidence="6">Sodium ABC transporter ATP-binding protein</fullName>
    </submittedName>
</protein>